<evidence type="ECO:0000256" key="4">
    <source>
        <dbReference type="ARBA" id="ARBA00022777"/>
    </source>
</evidence>
<evidence type="ECO:0000256" key="8">
    <source>
        <dbReference type="HAMAP-Rule" id="MF_00238"/>
    </source>
</evidence>
<keyword evidence="8" id="KW-0963">Cytoplasm</keyword>
<evidence type="ECO:0000256" key="7">
    <source>
        <dbReference type="ARBA" id="ARBA00048478"/>
    </source>
</evidence>
<comment type="similarity">
    <text evidence="1 8">Belongs to the cytidylate kinase family. Type 1 subfamily.</text>
</comment>
<dbReference type="InterPro" id="IPR027417">
    <property type="entry name" value="P-loop_NTPase"/>
</dbReference>
<organism evidence="10 11">
    <name type="scientific">Pirellulimonas nuda</name>
    <dbReference type="NCBI Taxonomy" id="2528009"/>
    <lineage>
        <taxon>Bacteria</taxon>
        <taxon>Pseudomonadati</taxon>
        <taxon>Planctomycetota</taxon>
        <taxon>Planctomycetia</taxon>
        <taxon>Pirellulales</taxon>
        <taxon>Lacipirellulaceae</taxon>
        <taxon>Pirellulimonas</taxon>
    </lineage>
</organism>
<dbReference type="PANTHER" id="PTHR21299">
    <property type="entry name" value="CYTIDYLATE KINASE/PANTOATE-BETA-ALANINE LIGASE"/>
    <property type="match status" value="1"/>
</dbReference>
<dbReference type="GO" id="GO:0036431">
    <property type="term" value="F:dCMP kinase activity"/>
    <property type="evidence" value="ECO:0007669"/>
    <property type="project" value="InterPro"/>
</dbReference>
<dbReference type="AlphaFoldDB" id="A0A518DI81"/>
<comment type="catalytic activity">
    <reaction evidence="6 8">
        <text>dCMP + ATP = dCDP + ADP</text>
        <dbReference type="Rhea" id="RHEA:25094"/>
        <dbReference type="ChEBI" id="CHEBI:30616"/>
        <dbReference type="ChEBI" id="CHEBI:57566"/>
        <dbReference type="ChEBI" id="CHEBI:58593"/>
        <dbReference type="ChEBI" id="CHEBI:456216"/>
        <dbReference type="EC" id="2.7.4.25"/>
    </reaction>
</comment>
<dbReference type="HAMAP" id="MF_00238">
    <property type="entry name" value="Cytidyl_kinase_type1"/>
    <property type="match status" value="1"/>
</dbReference>
<keyword evidence="3 8" id="KW-0547">Nucleotide-binding</keyword>
<dbReference type="SUPFAM" id="SSF52540">
    <property type="entry name" value="P-loop containing nucleoside triphosphate hydrolases"/>
    <property type="match status" value="1"/>
</dbReference>
<sequence length="230" mass="24956">MVVTIDGPAGAGKSSAARTLAERLGFAFLDTGGMYRAVAFAALERGVELTDAEGLLRIAQGVAIESLDGRVVLDGLDVTRAVRTVRVTAATRHAADHPGVREHLVQMQRQTAEGRDLVTEGRDQSTVVFPDAQCKIFLTASERVRAERRFLDLSGRGERLSLDEVLRAQHQRDEEDFHRPTGGLIKAPDAIEVNTDGLSPEQVVERLMTLVSASRGPIVDEPRVGRPANK</sequence>
<dbReference type="KEGG" id="pnd:Pla175_46130"/>
<keyword evidence="2 8" id="KW-0808">Transferase</keyword>
<accession>A0A518DI81</accession>
<dbReference type="GO" id="GO:0036430">
    <property type="term" value="F:CMP kinase activity"/>
    <property type="evidence" value="ECO:0007669"/>
    <property type="project" value="RHEA"/>
</dbReference>
<proteinExistence type="inferred from homology"/>
<dbReference type="InterPro" id="IPR011994">
    <property type="entry name" value="Cytidylate_kinase_dom"/>
</dbReference>
<dbReference type="RefSeq" id="WP_145291081.1">
    <property type="nucleotide sequence ID" value="NZ_CP036291.1"/>
</dbReference>
<dbReference type="PANTHER" id="PTHR21299:SF2">
    <property type="entry name" value="CYTIDYLATE KINASE"/>
    <property type="match status" value="1"/>
</dbReference>
<comment type="subcellular location">
    <subcellularLocation>
        <location evidence="8">Cytoplasm</location>
    </subcellularLocation>
</comment>
<evidence type="ECO:0000256" key="2">
    <source>
        <dbReference type="ARBA" id="ARBA00022679"/>
    </source>
</evidence>
<evidence type="ECO:0000256" key="5">
    <source>
        <dbReference type="ARBA" id="ARBA00022840"/>
    </source>
</evidence>
<keyword evidence="4 8" id="KW-0418">Kinase</keyword>
<keyword evidence="5 8" id="KW-0067">ATP-binding</keyword>
<comment type="catalytic activity">
    <reaction evidence="7 8">
        <text>CMP + ATP = CDP + ADP</text>
        <dbReference type="Rhea" id="RHEA:11600"/>
        <dbReference type="ChEBI" id="CHEBI:30616"/>
        <dbReference type="ChEBI" id="CHEBI:58069"/>
        <dbReference type="ChEBI" id="CHEBI:60377"/>
        <dbReference type="ChEBI" id="CHEBI:456216"/>
        <dbReference type="EC" id="2.7.4.25"/>
    </reaction>
</comment>
<keyword evidence="11" id="KW-1185">Reference proteome</keyword>
<dbReference type="GO" id="GO:0005829">
    <property type="term" value="C:cytosol"/>
    <property type="evidence" value="ECO:0007669"/>
    <property type="project" value="TreeGrafter"/>
</dbReference>
<dbReference type="InterPro" id="IPR003136">
    <property type="entry name" value="Cytidylate_kin"/>
</dbReference>
<dbReference type="Gene3D" id="3.40.50.300">
    <property type="entry name" value="P-loop containing nucleotide triphosphate hydrolases"/>
    <property type="match status" value="1"/>
</dbReference>
<name>A0A518DI81_9BACT</name>
<dbReference type="Pfam" id="PF02224">
    <property type="entry name" value="Cytidylate_kin"/>
    <property type="match status" value="1"/>
</dbReference>
<dbReference type="GO" id="GO:0005524">
    <property type="term" value="F:ATP binding"/>
    <property type="evidence" value="ECO:0007669"/>
    <property type="project" value="UniProtKB-UniRule"/>
</dbReference>
<evidence type="ECO:0000313" key="10">
    <source>
        <dbReference type="EMBL" id="QDU91193.1"/>
    </source>
</evidence>
<dbReference type="GO" id="GO:0006220">
    <property type="term" value="P:pyrimidine nucleotide metabolic process"/>
    <property type="evidence" value="ECO:0007669"/>
    <property type="project" value="UniProtKB-UniRule"/>
</dbReference>
<evidence type="ECO:0000256" key="6">
    <source>
        <dbReference type="ARBA" id="ARBA00047615"/>
    </source>
</evidence>
<dbReference type="EMBL" id="CP036291">
    <property type="protein sequence ID" value="QDU91193.1"/>
    <property type="molecule type" value="Genomic_DNA"/>
</dbReference>
<gene>
    <name evidence="8 10" type="primary">cmk</name>
    <name evidence="10" type="ORF">Pla175_46130</name>
</gene>
<evidence type="ECO:0000313" key="11">
    <source>
        <dbReference type="Proteomes" id="UP000317429"/>
    </source>
</evidence>
<evidence type="ECO:0000259" key="9">
    <source>
        <dbReference type="Pfam" id="PF02224"/>
    </source>
</evidence>
<evidence type="ECO:0000256" key="1">
    <source>
        <dbReference type="ARBA" id="ARBA00009427"/>
    </source>
</evidence>
<evidence type="ECO:0000256" key="3">
    <source>
        <dbReference type="ARBA" id="ARBA00022741"/>
    </source>
</evidence>
<dbReference type="NCBIfam" id="TIGR00017">
    <property type="entry name" value="cmk"/>
    <property type="match status" value="1"/>
</dbReference>
<feature type="domain" description="Cytidylate kinase" evidence="9">
    <location>
        <begin position="3"/>
        <end position="211"/>
    </location>
</feature>
<dbReference type="GO" id="GO:0015949">
    <property type="term" value="P:nucleobase-containing small molecule interconversion"/>
    <property type="evidence" value="ECO:0007669"/>
    <property type="project" value="TreeGrafter"/>
</dbReference>
<protein>
    <recommendedName>
        <fullName evidence="8">Cytidylate kinase</fullName>
        <shortName evidence="8">CK</shortName>
        <ecNumber evidence="8">2.7.4.25</ecNumber>
    </recommendedName>
    <alternativeName>
        <fullName evidence="8">Cytidine monophosphate kinase</fullName>
        <shortName evidence="8">CMP kinase</shortName>
    </alternativeName>
</protein>
<feature type="binding site" evidence="8">
    <location>
        <begin position="7"/>
        <end position="15"/>
    </location>
    <ligand>
        <name>ATP</name>
        <dbReference type="ChEBI" id="CHEBI:30616"/>
    </ligand>
</feature>
<dbReference type="EC" id="2.7.4.25" evidence="8"/>
<dbReference type="OrthoDB" id="9807434at2"/>
<dbReference type="Proteomes" id="UP000317429">
    <property type="component" value="Chromosome"/>
</dbReference>
<reference evidence="10 11" key="1">
    <citation type="submission" date="2019-02" db="EMBL/GenBank/DDBJ databases">
        <title>Deep-cultivation of Planctomycetes and their phenomic and genomic characterization uncovers novel biology.</title>
        <authorList>
            <person name="Wiegand S."/>
            <person name="Jogler M."/>
            <person name="Boedeker C."/>
            <person name="Pinto D."/>
            <person name="Vollmers J."/>
            <person name="Rivas-Marin E."/>
            <person name="Kohn T."/>
            <person name="Peeters S.H."/>
            <person name="Heuer A."/>
            <person name="Rast P."/>
            <person name="Oberbeckmann S."/>
            <person name="Bunk B."/>
            <person name="Jeske O."/>
            <person name="Meyerdierks A."/>
            <person name="Storesund J.E."/>
            <person name="Kallscheuer N."/>
            <person name="Luecker S."/>
            <person name="Lage O.M."/>
            <person name="Pohl T."/>
            <person name="Merkel B.J."/>
            <person name="Hornburger P."/>
            <person name="Mueller R.-W."/>
            <person name="Bruemmer F."/>
            <person name="Labrenz M."/>
            <person name="Spormann A.M."/>
            <person name="Op den Camp H."/>
            <person name="Overmann J."/>
            <person name="Amann R."/>
            <person name="Jetten M.S.M."/>
            <person name="Mascher T."/>
            <person name="Medema M.H."/>
            <person name="Devos D.P."/>
            <person name="Kaster A.-K."/>
            <person name="Ovreas L."/>
            <person name="Rohde M."/>
            <person name="Galperin M.Y."/>
            <person name="Jogler C."/>
        </authorList>
    </citation>
    <scope>NUCLEOTIDE SEQUENCE [LARGE SCALE GENOMIC DNA]</scope>
    <source>
        <strain evidence="10 11">Pla175</strain>
    </source>
</reference>
<dbReference type="CDD" id="cd02020">
    <property type="entry name" value="CMPK"/>
    <property type="match status" value="1"/>
</dbReference>